<feature type="region of interest" description="Disordered" evidence="1">
    <location>
        <begin position="69"/>
        <end position="189"/>
    </location>
</feature>
<proteinExistence type="predicted"/>
<dbReference type="GO" id="GO:0005634">
    <property type="term" value="C:nucleus"/>
    <property type="evidence" value="ECO:0007669"/>
    <property type="project" value="TreeGrafter"/>
</dbReference>
<sequence>MSNYYQRNRNQNRQQMVNPWQNPMAQLMAGGGMQTGSNQAALAFSILNQVLSTNTPSPGMSRGVQDLRRDLQNRRNRTGIGNRLDDRRRKSPQSSNRNSDRGSRHMSSRSRSPHRGGRSGSTSRRDGSDYKRNLSDRLGRSSSQGRRDSDARKSKSKDRDQEADKSGRDRDSKASPDKDKRDPLKEKENEEATVKCLKCHICEVDSFDSIESFRNHKKSEDHRLLMNIFNARSEAVLQVLRADAKLAANREKEKTGNANKETFYGRCVRCNIDVADAFKSHKKSIEHELVDNYLSRECCGSSFAKRKEFEEHRLTIPHLKRYVEPSSKENEPGKEVVLAYTDEEEKASDTLRDLKETHQMKLESPADFPDYDATEPIGLSYIHKKRRFTCTVCRKSFPSYNTMALAHCRSFNHYLMLLNHLEPMLKEVEDEEEVADGEDIEDSSNKEGQESTELGVDGENDGENQDGTSEHDDEIDEEEEQIEKVGDGNEVENENENIDGEEDMGEAMPILEDGGILLEESDKYVEENDVNTQEEDEDTIAADNVKTLVESTVEKDQEERLPEEVMEVEEEKKTEDNEQKNEEAQAAEEESEEEPEPEPEPKVKPKAPRGRRGRGRGRARLRR</sequence>
<accession>A0AAN8XN54</accession>
<feature type="compositionally biased region" description="Basic residues" evidence="1">
    <location>
        <begin position="604"/>
        <end position="623"/>
    </location>
</feature>
<comment type="caution">
    <text evidence="2">The sequence shown here is derived from an EMBL/GenBank/DDBJ whole genome shotgun (WGS) entry which is preliminary data.</text>
</comment>
<feature type="compositionally biased region" description="Acidic residues" evidence="1">
    <location>
        <begin position="471"/>
        <end position="481"/>
    </location>
</feature>
<evidence type="ECO:0000313" key="2">
    <source>
        <dbReference type="EMBL" id="KAK7081200.1"/>
    </source>
</evidence>
<dbReference type="InterPro" id="IPR051372">
    <property type="entry name" value="CWC21"/>
</dbReference>
<dbReference type="Proteomes" id="UP001381693">
    <property type="component" value="Unassembled WGS sequence"/>
</dbReference>
<feature type="compositionally biased region" description="Basic and acidic residues" evidence="1">
    <location>
        <begin position="552"/>
        <end position="563"/>
    </location>
</feature>
<feature type="compositionally biased region" description="Acidic residues" evidence="1">
    <location>
        <begin position="585"/>
        <end position="598"/>
    </location>
</feature>
<feature type="compositionally biased region" description="Basic and acidic residues" evidence="1">
    <location>
        <begin position="123"/>
        <end position="189"/>
    </location>
</feature>
<keyword evidence="3" id="KW-1185">Reference proteome</keyword>
<feature type="region of interest" description="Disordered" evidence="1">
    <location>
        <begin position="429"/>
        <end position="623"/>
    </location>
</feature>
<feature type="compositionally biased region" description="Basic and acidic residues" evidence="1">
    <location>
        <begin position="570"/>
        <end position="583"/>
    </location>
</feature>
<protein>
    <recommendedName>
        <fullName evidence="4">C2H2-type domain-containing protein</fullName>
    </recommendedName>
</protein>
<evidence type="ECO:0008006" key="4">
    <source>
        <dbReference type="Google" id="ProtNLM"/>
    </source>
</evidence>
<evidence type="ECO:0000256" key="1">
    <source>
        <dbReference type="SAM" id="MobiDB-lite"/>
    </source>
</evidence>
<reference evidence="2 3" key="1">
    <citation type="submission" date="2023-11" db="EMBL/GenBank/DDBJ databases">
        <title>Halocaridina rubra genome assembly.</title>
        <authorList>
            <person name="Smith C."/>
        </authorList>
    </citation>
    <scope>NUCLEOTIDE SEQUENCE [LARGE SCALE GENOMIC DNA]</scope>
    <source>
        <strain evidence="2">EP-1</strain>
        <tissue evidence="2">Whole</tissue>
    </source>
</reference>
<feature type="compositionally biased region" description="Acidic residues" evidence="1">
    <location>
        <begin position="489"/>
        <end position="505"/>
    </location>
</feature>
<evidence type="ECO:0000313" key="3">
    <source>
        <dbReference type="Proteomes" id="UP001381693"/>
    </source>
</evidence>
<dbReference type="AlphaFoldDB" id="A0AAN8XN54"/>
<organism evidence="2 3">
    <name type="scientific">Halocaridina rubra</name>
    <name type="common">Hawaiian red shrimp</name>
    <dbReference type="NCBI Taxonomy" id="373956"/>
    <lineage>
        <taxon>Eukaryota</taxon>
        <taxon>Metazoa</taxon>
        <taxon>Ecdysozoa</taxon>
        <taxon>Arthropoda</taxon>
        <taxon>Crustacea</taxon>
        <taxon>Multicrustacea</taxon>
        <taxon>Malacostraca</taxon>
        <taxon>Eumalacostraca</taxon>
        <taxon>Eucarida</taxon>
        <taxon>Decapoda</taxon>
        <taxon>Pleocyemata</taxon>
        <taxon>Caridea</taxon>
        <taxon>Atyoidea</taxon>
        <taxon>Atyidae</taxon>
        <taxon>Halocaridina</taxon>
    </lineage>
</organism>
<feature type="compositionally biased region" description="Acidic residues" evidence="1">
    <location>
        <begin position="429"/>
        <end position="442"/>
    </location>
</feature>
<dbReference type="PANTHER" id="PTHR36562:SF5">
    <property type="entry name" value="SERINE_ARGININE REPETITIVE MATRIX 2"/>
    <property type="match status" value="1"/>
</dbReference>
<dbReference type="EMBL" id="JAXCGZ010005679">
    <property type="protein sequence ID" value="KAK7081200.1"/>
    <property type="molecule type" value="Genomic_DNA"/>
</dbReference>
<feature type="compositionally biased region" description="Acidic residues" evidence="1">
    <location>
        <begin position="527"/>
        <end position="540"/>
    </location>
</feature>
<gene>
    <name evidence="2" type="ORF">SK128_003592</name>
</gene>
<name>A0AAN8XN54_HALRR</name>
<dbReference type="PANTHER" id="PTHR36562">
    <property type="entry name" value="SERINE/ARGININE REPETITIVE MATRIX 2"/>
    <property type="match status" value="1"/>
</dbReference>
<feature type="compositionally biased region" description="Basic residues" evidence="1">
    <location>
        <begin position="104"/>
        <end position="117"/>
    </location>
</feature>